<dbReference type="PANTHER" id="PTHR24291">
    <property type="entry name" value="CYTOCHROME P450 FAMILY 4"/>
    <property type="match status" value="1"/>
</dbReference>
<evidence type="ECO:0000256" key="3">
    <source>
        <dbReference type="ARBA" id="ARBA00022723"/>
    </source>
</evidence>
<comment type="similarity">
    <text evidence="1 8">Belongs to the cytochrome P450 family.</text>
</comment>
<dbReference type="OrthoDB" id="9789468at2"/>
<keyword evidence="4 8" id="KW-0560">Oxidoreductase</keyword>
<protein>
    <submittedName>
        <fullName evidence="9">Cytochrome P450</fullName>
    </submittedName>
</protein>
<dbReference type="SUPFAM" id="SSF48264">
    <property type="entry name" value="Cytochrome P450"/>
    <property type="match status" value="1"/>
</dbReference>
<dbReference type="Proteomes" id="UP000094197">
    <property type="component" value="Chromosome 1"/>
</dbReference>
<comment type="cofactor">
    <cofactor evidence="7">
        <name>heme</name>
        <dbReference type="ChEBI" id="CHEBI:30413"/>
    </cofactor>
</comment>
<dbReference type="GO" id="GO:0020037">
    <property type="term" value="F:heme binding"/>
    <property type="evidence" value="ECO:0007669"/>
    <property type="project" value="InterPro"/>
</dbReference>
<dbReference type="PANTHER" id="PTHR24291:SF50">
    <property type="entry name" value="BIFUNCTIONAL ALBAFLAVENONE MONOOXYGENASE_TERPENE SYNTHASE"/>
    <property type="match status" value="1"/>
</dbReference>
<name>A0A1D7USI1_9LEPT</name>
<dbReference type="InterPro" id="IPR002401">
    <property type="entry name" value="Cyt_P450_E_grp-I"/>
</dbReference>
<evidence type="ECO:0000256" key="8">
    <source>
        <dbReference type="RuleBase" id="RU000461"/>
    </source>
</evidence>
<keyword evidence="5 7" id="KW-0408">Iron</keyword>
<evidence type="ECO:0000256" key="4">
    <source>
        <dbReference type="ARBA" id="ARBA00023002"/>
    </source>
</evidence>
<dbReference type="InterPro" id="IPR036396">
    <property type="entry name" value="Cyt_P450_sf"/>
</dbReference>
<evidence type="ECO:0000313" key="9">
    <source>
        <dbReference type="EMBL" id="AOP32592.1"/>
    </source>
</evidence>
<evidence type="ECO:0000256" key="7">
    <source>
        <dbReference type="PIRSR" id="PIRSR602401-1"/>
    </source>
</evidence>
<keyword evidence="6 8" id="KW-0503">Monooxygenase</keyword>
<feature type="binding site" description="axial binding residue" evidence="7">
    <location>
        <position position="409"/>
    </location>
    <ligand>
        <name>heme</name>
        <dbReference type="ChEBI" id="CHEBI:30413"/>
    </ligand>
    <ligandPart>
        <name>Fe</name>
        <dbReference type="ChEBI" id="CHEBI:18248"/>
    </ligandPart>
</feature>
<organism evidence="9 10">
    <name type="scientific">Leptospira tipperaryensis</name>
    <dbReference type="NCBI Taxonomy" id="2564040"/>
    <lineage>
        <taxon>Bacteria</taxon>
        <taxon>Pseudomonadati</taxon>
        <taxon>Spirochaetota</taxon>
        <taxon>Spirochaetia</taxon>
        <taxon>Leptospirales</taxon>
        <taxon>Leptospiraceae</taxon>
        <taxon>Leptospira</taxon>
    </lineage>
</organism>
<dbReference type="GO" id="GO:0016705">
    <property type="term" value="F:oxidoreductase activity, acting on paired donors, with incorporation or reduction of molecular oxygen"/>
    <property type="evidence" value="ECO:0007669"/>
    <property type="project" value="InterPro"/>
</dbReference>
<reference evidence="9 10" key="1">
    <citation type="submission" date="2016-04" db="EMBL/GenBank/DDBJ databases">
        <title>Complete genome seqeunce of Leptospira alstonii serovar Room22.</title>
        <authorList>
            <person name="Nally J.E."/>
            <person name="Bayles D.O."/>
            <person name="Hurley D."/>
            <person name="Fanning S."/>
            <person name="McMahon B.J."/>
            <person name="Arent Z."/>
        </authorList>
    </citation>
    <scope>NUCLEOTIDE SEQUENCE [LARGE SCALE GENOMIC DNA]</scope>
    <source>
        <strain evidence="9 10">GWTS #1</strain>
    </source>
</reference>
<proteinExistence type="inferred from homology"/>
<dbReference type="PRINTS" id="PR00385">
    <property type="entry name" value="P450"/>
</dbReference>
<dbReference type="AlphaFoldDB" id="A0A1D7USI1"/>
<dbReference type="PRINTS" id="PR00463">
    <property type="entry name" value="EP450I"/>
</dbReference>
<dbReference type="GO" id="GO:0004497">
    <property type="term" value="F:monooxygenase activity"/>
    <property type="evidence" value="ECO:0007669"/>
    <property type="project" value="UniProtKB-KW"/>
</dbReference>
<evidence type="ECO:0000313" key="10">
    <source>
        <dbReference type="Proteomes" id="UP000094197"/>
    </source>
</evidence>
<evidence type="ECO:0000256" key="5">
    <source>
        <dbReference type="ARBA" id="ARBA00023004"/>
    </source>
</evidence>
<dbReference type="KEGG" id="laj:A0128_01100"/>
<accession>A0A1D7USI1</accession>
<evidence type="ECO:0000256" key="2">
    <source>
        <dbReference type="ARBA" id="ARBA00022617"/>
    </source>
</evidence>
<dbReference type="CDD" id="cd20620">
    <property type="entry name" value="CYP132-like"/>
    <property type="match status" value="1"/>
</dbReference>
<dbReference type="Pfam" id="PF00067">
    <property type="entry name" value="p450"/>
    <property type="match status" value="1"/>
</dbReference>
<dbReference type="PROSITE" id="PS00086">
    <property type="entry name" value="CYTOCHROME_P450"/>
    <property type="match status" value="1"/>
</dbReference>
<dbReference type="InterPro" id="IPR050196">
    <property type="entry name" value="Cytochrome_P450_Monoox"/>
</dbReference>
<evidence type="ECO:0000256" key="1">
    <source>
        <dbReference type="ARBA" id="ARBA00010617"/>
    </source>
</evidence>
<dbReference type="EMBL" id="CP015217">
    <property type="protein sequence ID" value="AOP32592.1"/>
    <property type="molecule type" value="Genomic_DNA"/>
</dbReference>
<dbReference type="Gene3D" id="1.10.630.10">
    <property type="entry name" value="Cytochrome P450"/>
    <property type="match status" value="1"/>
</dbReference>
<gene>
    <name evidence="9" type="ORF">A0128_01100</name>
</gene>
<keyword evidence="10" id="KW-1185">Reference proteome</keyword>
<dbReference type="InterPro" id="IPR001128">
    <property type="entry name" value="Cyt_P450"/>
</dbReference>
<keyword evidence="3 7" id="KW-0479">Metal-binding</keyword>
<dbReference type="GO" id="GO:0005506">
    <property type="term" value="F:iron ion binding"/>
    <property type="evidence" value="ECO:0007669"/>
    <property type="project" value="InterPro"/>
</dbReference>
<evidence type="ECO:0000256" key="6">
    <source>
        <dbReference type="ARBA" id="ARBA00023033"/>
    </source>
</evidence>
<dbReference type="RefSeq" id="WP_069605842.1">
    <property type="nucleotide sequence ID" value="NZ_CP015217.1"/>
</dbReference>
<sequence>MFSLNSSLSPKKDLRKIKSPPGSYGFFALRHLFRMRRDIIGFFQDMRKKHGDVVLFGIRKTRIFMIQSPEDIRHVLQENSGNYHKSVFYIELKRILGKGLLTSEGDFWKKQRRLIQPAFHRQRISEFTHIMAEETQNIFREWESRQKERTLRVDLSEEMMRLTFAIVGKTLFRSDVKEYSEIIAKNVEIAMQEVTKRLTMVFPPPVHWPLPGNRRLRNSIQSMNEVIYELIDQRRKNPSNDLISMLLEIQDEETGEKMSVEQVRDEAITLLLAGHETTANALTWAFHLLSNHPEVFSKLKAEAKNVLGDKTPSLEDVGSLTYSRMVLEESMRLFPPAWTVERSALGWDEVGGFEVPPGTNVSICIYTIHRDPRFWKEPEKFWPERFSEENSKDRPKYAYIPFGGGPRICIGNVFAMTEGILILSMIARKYDLKPVPGHRVEMEPLVTLRPKYGMLMDLVST</sequence>
<keyword evidence="2 7" id="KW-0349">Heme</keyword>
<dbReference type="InterPro" id="IPR017972">
    <property type="entry name" value="Cyt_P450_CS"/>
</dbReference>